<name>A0A8J3CVG8_9BACT</name>
<evidence type="ECO:0000313" key="3">
    <source>
        <dbReference type="Proteomes" id="UP000642809"/>
    </source>
</evidence>
<accession>A0A8J3CVG8</accession>
<dbReference type="InterPro" id="IPR015237">
    <property type="entry name" value="Alpha-amylase_C_pro"/>
</dbReference>
<keyword evidence="3" id="KW-1185">Reference proteome</keyword>
<protein>
    <recommendedName>
        <fullName evidence="1">Alpha-amylase C-terminal prokaryotic domain-containing protein</fullName>
    </recommendedName>
</protein>
<dbReference type="SUPFAM" id="SSF51011">
    <property type="entry name" value="Glycosyl hydrolase domain"/>
    <property type="match status" value="1"/>
</dbReference>
<proteinExistence type="predicted"/>
<gene>
    <name evidence="2" type="ORF">GCM10008106_02840</name>
</gene>
<sequence length="60" mass="6570">MAVLLSNGMDGTKNMETGAPNTTYFDITVHIAELITTNDDGWVKLQCKANSVSVWVPKQD</sequence>
<dbReference type="RefSeq" id="WP_189578641.1">
    <property type="nucleotide sequence ID" value="NZ_BMYF01000001.1"/>
</dbReference>
<organism evidence="2 3">
    <name type="scientific">Mongoliitalea lutea</name>
    <dbReference type="NCBI Taxonomy" id="849756"/>
    <lineage>
        <taxon>Bacteria</taxon>
        <taxon>Pseudomonadati</taxon>
        <taxon>Bacteroidota</taxon>
        <taxon>Cytophagia</taxon>
        <taxon>Cytophagales</taxon>
        <taxon>Cyclobacteriaceae</taxon>
        <taxon>Mongoliitalea</taxon>
    </lineage>
</organism>
<evidence type="ECO:0000313" key="2">
    <source>
        <dbReference type="EMBL" id="GHB25501.1"/>
    </source>
</evidence>
<dbReference type="EMBL" id="BMYF01000001">
    <property type="protein sequence ID" value="GHB25501.1"/>
    <property type="molecule type" value="Genomic_DNA"/>
</dbReference>
<dbReference type="InterPro" id="IPR013780">
    <property type="entry name" value="Glyco_hydro_b"/>
</dbReference>
<comment type="caution">
    <text evidence="2">The sequence shown here is derived from an EMBL/GenBank/DDBJ whole genome shotgun (WGS) entry which is preliminary data.</text>
</comment>
<feature type="domain" description="Alpha-amylase C-terminal prokaryotic" evidence="1">
    <location>
        <begin position="20"/>
        <end position="55"/>
    </location>
</feature>
<dbReference type="AlphaFoldDB" id="A0A8J3CVG8"/>
<evidence type="ECO:0000259" key="1">
    <source>
        <dbReference type="Pfam" id="PF09154"/>
    </source>
</evidence>
<reference evidence="2" key="1">
    <citation type="journal article" date="2014" name="Int. J. Syst. Evol. Microbiol.">
        <title>Complete genome sequence of Corynebacterium casei LMG S-19264T (=DSM 44701T), isolated from a smear-ripened cheese.</title>
        <authorList>
            <consortium name="US DOE Joint Genome Institute (JGI-PGF)"/>
            <person name="Walter F."/>
            <person name="Albersmeier A."/>
            <person name="Kalinowski J."/>
            <person name="Ruckert C."/>
        </authorList>
    </citation>
    <scope>NUCLEOTIDE SEQUENCE</scope>
    <source>
        <strain evidence="2">KCTC 23224</strain>
    </source>
</reference>
<dbReference type="Proteomes" id="UP000642809">
    <property type="component" value="Unassembled WGS sequence"/>
</dbReference>
<dbReference type="GO" id="GO:0004553">
    <property type="term" value="F:hydrolase activity, hydrolyzing O-glycosyl compounds"/>
    <property type="evidence" value="ECO:0007669"/>
    <property type="project" value="InterPro"/>
</dbReference>
<dbReference type="Pfam" id="PF09154">
    <property type="entry name" value="Alpha-amy_C_pro"/>
    <property type="match status" value="1"/>
</dbReference>
<dbReference type="Gene3D" id="2.60.40.1180">
    <property type="entry name" value="Golgi alpha-mannosidase II"/>
    <property type="match status" value="1"/>
</dbReference>
<reference evidence="2" key="2">
    <citation type="submission" date="2020-09" db="EMBL/GenBank/DDBJ databases">
        <authorList>
            <person name="Sun Q."/>
            <person name="Kim S."/>
        </authorList>
    </citation>
    <scope>NUCLEOTIDE SEQUENCE</scope>
    <source>
        <strain evidence="2">KCTC 23224</strain>
    </source>
</reference>